<reference evidence="1" key="2">
    <citation type="journal article" date="2015" name="Fish Shellfish Immunol.">
        <title>Early steps in the European eel (Anguilla anguilla)-Vibrio vulnificus interaction in the gills: Role of the RtxA13 toxin.</title>
        <authorList>
            <person name="Callol A."/>
            <person name="Pajuelo D."/>
            <person name="Ebbesson L."/>
            <person name="Teles M."/>
            <person name="MacKenzie S."/>
            <person name="Amaro C."/>
        </authorList>
    </citation>
    <scope>NUCLEOTIDE SEQUENCE</scope>
</reference>
<name>A0A0E9VRQ6_ANGAN</name>
<proteinExistence type="predicted"/>
<dbReference type="AlphaFoldDB" id="A0A0E9VRQ6"/>
<evidence type="ECO:0000313" key="1">
    <source>
        <dbReference type="EMBL" id="JAH80731.1"/>
    </source>
</evidence>
<dbReference type="EMBL" id="GBXM01027846">
    <property type="protein sequence ID" value="JAH80731.1"/>
    <property type="molecule type" value="Transcribed_RNA"/>
</dbReference>
<reference evidence="1" key="1">
    <citation type="submission" date="2014-11" db="EMBL/GenBank/DDBJ databases">
        <authorList>
            <person name="Amaro Gonzalez C."/>
        </authorList>
    </citation>
    <scope>NUCLEOTIDE SEQUENCE</scope>
</reference>
<sequence>MNFEQDAQFNQCGLIIPKP</sequence>
<protein>
    <submittedName>
        <fullName evidence="1">Uncharacterized protein</fullName>
    </submittedName>
</protein>
<organism evidence="1">
    <name type="scientific">Anguilla anguilla</name>
    <name type="common">European freshwater eel</name>
    <name type="synonym">Muraena anguilla</name>
    <dbReference type="NCBI Taxonomy" id="7936"/>
    <lineage>
        <taxon>Eukaryota</taxon>
        <taxon>Metazoa</taxon>
        <taxon>Chordata</taxon>
        <taxon>Craniata</taxon>
        <taxon>Vertebrata</taxon>
        <taxon>Euteleostomi</taxon>
        <taxon>Actinopterygii</taxon>
        <taxon>Neopterygii</taxon>
        <taxon>Teleostei</taxon>
        <taxon>Anguilliformes</taxon>
        <taxon>Anguillidae</taxon>
        <taxon>Anguilla</taxon>
    </lineage>
</organism>
<accession>A0A0E9VRQ6</accession>